<dbReference type="EMBL" id="JAAQPH010000014">
    <property type="protein sequence ID" value="NIA70415.1"/>
    <property type="molecule type" value="Genomic_DNA"/>
</dbReference>
<feature type="region of interest" description="Disordered" evidence="6">
    <location>
        <begin position="298"/>
        <end position="326"/>
    </location>
</feature>
<keyword evidence="5 7" id="KW-0472">Membrane</keyword>
<feature type="transmembrane region" description="Helical" evidence="7">
    <location>
        <begin position="267"/>
        <end position="284"/>
    </location>
</feature>
<evidence type="ECO:0000256" key="6">
    <source>
        <dbReference type="SAM" id="MobiDB-lite"/>
    </source>
</evidence>
<dbReference type="PANTHER" id="PTHR22911">
    <property type="entry name" value="ACYL-MALONYL CONDENSING ENZYME-RELATED"/>
    <property type="match status" value="1"/>
</dbReference>
<evidence type="ECO:0000256" key="5">
    <source>
        <dbReference type="ARBA" id="ARBA00023136"/>
    </source>
</evidence>
<dbReference type="Proteomes" id="UP000761264">
    <property type="component" value="Unassembled WGS sequence"/>
</dbReference>
<feature type="transmembrane region" description="Helical" evidence="7">
    <location>
        <begin position="244"/>
        <end position="261"/>
    </location>
</feature>
<feature type="transmembrane region" description="Helical" evidence="7">
    <location>
        <begin position="155"/>
        <end position="173"/>
    </location>
</feature>
<name>A0A967EZS2_9PROT</name>
<proteinExistence type="inferred from homology"/>
<keyword evidence="10" id="KW-1185">Reference proteome</keyword>
<evidence type="ECO:0000313" key="10">
    <source>
        <dbReference type="Proteomes" id="UP000761264"/>
    </source>
</evidence>
<accession>A0A967EZS2</accession>
<dbReference type="InterPro" id="IPR000620">
    <property type="entry name" value="EamA_dom"/>
</dbReference>
<evidence type="ECO:0000256" key="1">
    <source>
        <dbReference type="ARBA" id="ARBA00004141"/>
    </source>
</evidence>
<dbReference type="AlphaFoldDB" id="A0A967EZS2"/>
<organism evidence="9 10">
    <name type="scientific">Pelagibius litoralis</name>
    <dbReference type="NCBI Taxonomy" id="374515"/>
    <lineage>
        <taxon>Bacteria</taxon>
        <taxon>Pseudomonadati</taxon>
        <taxon>Pseudomonadota</taxon>
        <taxon>Alphaproteobacteria</taxon>
        <taxon>Rhodospirillales</taxon>
        <taxon>Rhodovibrionaceae</taxon>
        <taxon>Pelagibius</taxon>
    </lineage>
</organism>
<evidence type="ECO:0000313" key="9">
    <source>
        <dbReference type="EMBL" id="NIA70415.1"/>
    </source>
</evidence>
<feature type="transmembrane region" description="Helical" evidence="7">
    <location>
        <begin position="47"/>
        <end position="66"/>
    </location>
</feature>
<feature type="transmembrane region" description="Helical" evidence="7">
    <location>
        <begin position="105"/>
        <end position="123"/>
    </location>
</feature>
<dbReference type="Pfam" id="PF00892">
    <property type="entry name" value="EamA"/>
    <property type="match status" value="2"/>
</dbReference>
<dbReference type="GO" id="GO:0016020">
    <property type="term" value="C:membrane"/>
    <property type="evidence" value="ECO:0007669"/>
    <property type="project" value="UniProtKB-SubCell"/>
</dbReference>
<feature type="domain" description="EamA" evidence="8">
    <location>
        <begin position="14"/>
        <end position="146"/>
    </location>
</feature>
<keyword evidence="4 7" id="KW-1133">Transmembrane helix</keyword>
<feature type="domain" description="EamA" evidence="8">
    <location>
        <begin position="154"/>
        <end position="283"/>
    </location>
</feature>
<comment type="similarity">
    <text evidence="2">Belongs to the drug/metabolite transporter (DMT) superfamily. 10 TMS drug/metabolite exporter (DME) (TC 2.A.7.3) family.</text>
</comment>
<sequence length="326" mass="34908">MAPVGSAISSQPAKGIALMALAMLLIPIVDGIAKYLSADYSPFFLSWARYAVASAIVLPAAAILRGRHFLPRERRKSHVARTVCLVAAMTLYFLSIARIPLATAVSAYFVGPIIAVALSVIILKERLTRRRFVSLVLGFAGAIIILQPGTVIEPGILLALGAGLFFALYLVATRHASTASDLIETLAFQCVVGTILLTPQALLSWSTPTWEDLTFFVGLGGLSAASHVLAIAAFRFADVSSLSPLVYLELIGAVFIGYFAFNEVPQGFSIVGAALIVFAGYLLLNSHTRMCKRPEKPLEPLPLGSHTKPLCAPDSLQSTLRRRKST</sequence>
<gene>
    <name evidence="9" type="ORF">HBA54_17560</name>
</gene>
<dbReference type="RefSeq" id="WP_167227011.1">
    <property type="nucleotide sequence ID" value="NZ_JAAQPH010000014.1"/>
</dbReference>
<reference evidence="9" key="1">
    <citation type="submission" date="2020-03" db="EMBL/GenBank/DDBJ databases">
        <title>Genome of Pelagibius litoralis DSM 21314T.</title>
        <authorList>
            <person name="Wang G."/>
        </authorList>
    </citation>
    <scope>NUCLEOTIDE SEQUENCE</scope>
    <source>
        <strain evidence="9">DSM 21314</strain>
    </source>
</reference>
<evidence type="ECO:0000256" key="7">
    <source>
        <dbReference type="SAM" id="Phobius"/>
    </source>
</evidence>
<dbReference type="InterPro" id="IPR037185">
    <property type="entry name" value="EmrE-like"/>
</dbReference>
<feature type="transmembrane region" description="Helical" evidence="7">
    <location>
        <begin position="185"/>
        <end position="203"/>
    </location>
</feature>
<feature type="transmembrane region" description="Helical" evidence="7">
    <location>
        <begin position="78"/>
        <end position="99"/>
    </location>
</feature>
<comment type="subcellular location">
    <subcellularLocation>
        <location evidence="1">Membrane</location>
        <topology evidence="1">Multi-pass membrane protein</topology>
    </subcellularLocation>
</comment>
<feature type="transmembrane region" description="Helical" evidence="7">
    <location>
        <begin position="132"/>
        <end position="149"/>
    </location>
</feature>
<protein>
    <submittedName>
        <fullName evidence="9">DMT family transporter</fullName>
    </submittedName>
</protein>
<evidence type="ECO:0000259" key="8">
    <source>
        <dbReference type="Pfam" id="PF00892"/>
    </source>
</evidence>
<evidence type="ECO:0000256" key="4">
    <source>
        <dbReference type="ARBA" id="ARBA00022989"/>
    </source>
</evidence>
<evidence type="ECO:0000256" key="2">
    <source>
        <dbReference type="ARBA" id="ARBA00009853"/>
    </source>
</evidence>
<feature type="transmembrane region" description="Helical" evidence="7">
    <location>
        <begin position="215"/>
        <end position="237"/>
    </location>
</feature>
<dbReference type="Gene3D" id="1.10.3730.20">
    <property type="match status" value="2"/>
</dbReference>
<dbReference type="SUPFAM" id="SSF103481">
    <property type="entry name" value="Multidrug resistance efflux transporter EmrE"/>
    <property type="match status" value="2"/>
</dbReference>
<comment type="caution">
    <text evidence="9">The sequence shown here is derived from an EMBL/GenBank/DDBJ whole genome shotgun (WGS) entry which is preliminary data.</text>
</comment>
<keyword evidence="3 7" id="KW-0812">Transmembrane</keyword>
<evidence type="ECO:0000256" key="3">
    <source>
        <dbReference type="ARBA" id="ARBA00022692"/>
    </source>
</evidence>
<dbReference type="PANTHER" id="PTHR22911:SF6">
    <property type="entry name" value="SOLUTE CARRIER FAMILY 35 MEMBER G1"/>
    <property type="match status" value="1"/>
</dbReference>